<comment type="caution">
    <text evidence="2">The sequence shown here is derived from an EMBL/GenBank/DDBJ whole genome shotgun (WGS) entry which is preliminary data.</text>
</comment>
<reference evidence="2" key="1">
    <citation type="submission" date="2016-03" db="EMBL/GenBank/DDBJ databases">
        <title>Microsymbionts genomes from the relict species Vavilovia formosa.</title>
        <authorList>
            <person name="Chirak E."/>
            <person name="Kimeklis A."/>
            <person name="Kopat V."/>
            <person name="Andronov E."/>
        </authorList>
    </citation>
    <scope>NUCLEOTIDE SEQUENCE [LARGE SCALE GENOMIC DNA]</scope>
    <source>
        <strain evidence="2">Vaf12</strain>
    </source>
</reference>
<protein>
    <submittedName>
        <fullName evidence="2">Uncharacterized protein</fullName>
    </submittedName>
</protein>
<evidence type="ECO:0000256" key="1">
    <source>
        <dbReference type="SAM" id="MobiDB-lite"/>
    </source>
</evidence>
<name>A0A154IL72_RHILE</name>
<evidence type="ECO:0000313" key="2">
    <source>
        <dbReference type="EMBL" id="KZB01355.1"/>
    </source>
</evidence>
<dbReference type="AlphaFoldDB" id="A0A154IL72"/>
<feature type="region of interest" description="Disordered" evidence="1">
    <location>
        <begin position="45"/>
        <end position="69"/>
    </location>
</feature>
<gene>
    <name evidence="2" type="ORF">A4A59_14070</name>
</gene>
<accession>A0A154IL72</accession>
<organism evidence="2">
    <name type="scientific">Rhizobium leguminosarum</name>
    <dbReference type="NCBI Taxonomy" id="384"/>
    <lineage>
        <taxon>Bacteria</taxon>
        <taxon>Pseudomonadati</taxon>
        <taxon>Pseudomonadota</taxon>
        <taxon>Alphaproteobacteria</taxon>
        <taxon>Hyphomicrobiales</taxon>
        <taxon>Rhizobiaceae</taxon>
        <taxon>Rhizobium/Agrobacterium group</taxon>
        <taxon>Rhizobium</taxon>
    </lineage>
</organism>
<sequence>MFLGGDSPRKAANFGIPKRGDFGIPKWDFFFLPTRPPLSAAIGRRNGIRRRPVQTSRCLRRQPLESTAA</sequence>
<dbReference type="EMBL" id="LVYU01000080">
    <property type="protein sequence ID" value="KZB01355.1"/>
    <property type="molecule type" value="Genomic_DNA"/>
</dbReference>
<proteinExistence type="predicted"/>